<sequence length="118" mass="13456">MAKDIKYMQELGEVVPSLVIFHYKPRSCPRLEPIAEEECSSGEVLKKRPQRSKSRIRSPTVSATPFTSGKRIGEGSCTTSHVLVEQEVENRGQYHREVQQDFLCENCFVFTAFFENGL</sequence>
<proteinExistence type="predicted"/>
<feature type="region of interest" description="Disordered" evidence="1">
    <location>
        <begin position="41"/>
        <end position="74"/>
    </location>
</feature>
<organism evidence="2 3">
    <name type="scientific">Hibiscus sabdariffa</name>
    <name type="common">roselle</name>
    <dbReference type="NCBI Taxonomy" id="183260"/>
    <lineage>
        <taxon>Eukaryota</taxon>
        <taxon>Viridiplantae</taxon>
        <taxon>Streptophyta</taxon>
        <taxon>Embryophyta</taxon>
        <taxon>Tracheophyta</taxon>
        <taxon>Spermatophyta</taxon>
        <taxon>Magnoliopsida</taxon>
        <taxon>eudicotyledons</taxon>
        <taxon>Gunneridae</taxon>
        <taxon>Pentapetalae</taxon>
        <taxon>rosids</taxon>
        <taxon>malvids</taxon>
        <taxon>Malvales</taxon>
        <taxon>Malvaceae</taxon>
        <taxon>Malvoideae</taxon>
        <taxon>Hibiscus</taxon>
    </lineage>
</organism>
<reference evidence="2 3" key="1">
    <citation type="journal article" date="2024" name="G3 (Bethesda)">
        <title>Genome assembly of Hibiscus sabdariffa L. provides insights into metabolisms of medicinal natural products.</title>
        <authorList>
            <person name="Kim T."/>
        </authorList>
    </citation>
    <scope>NUCLEOTIDE SEQUENCE [LARGE SCALE GENOMIC DNA]</scope>
    <source>
        <strain evidence="2">TK-2024</strain>
        <tissue evidence="2">Old leaves</tissue>
    </source>
</reference>
<feature type="compositionally biased region" description="Polar residues" evidence="1">
    <location>
        <begin position="57"/>
        <end position="67"/>
    </location>
</feature>
<accession>A0ABR2T0Q3</accession>
<feature type="compositionally biased region" description="Basic residues" evidence="1">
    <location>
        <begin position="47"/>
        <end position="56"/>
    </location>
</feature>
<dbReference type="PANTHER" id="PTHR36063:SF3">
    <property type="entry name" value="PROTEIN, PUTATIVE-RELATED"/>
    <property type="match status" value="1"/>
</dbReference>
<evidence type="ECO:0000313" key="3">
    <source>
        <dbReference type="Proteomes" id="UP001396334"/>
    </source>
</evidence>
<keyword evidence="3" id="KW-1185">Reference proteome</keyword>
<name>A0ABR2T0Q3_9ROSI</name>
<protein>
    <submittedName>
        <fullName evidence="2">Uncharacterized protein</fullName>
    </submittedName>
</protein>
<dbReference type="PANTHER" id="PTHR36063">
    <property type="entry name" value="ARABIDOPSIS THALIANA GENOMIC DNA, CHROMOSOME 5, P1 CLONE:MOK16"/>
    <property type="match status" value="1"/>
</dbReference>
<dbReference type="Proteomes" id="UP001396334">
    <property type="component" value="Unassembled WGS sequence"/>
</dbReference>
<evidence type="ECO:0000313" key="2">
    <source>
        <dbReference type="EMBL" id="KAK9031068.1"/>
    </source>
</evidence>
<comment type="caution">
    <text evidence="2">The sequence shown here is derived from an EMBL/GenBank/DDBJ whole genome shotgun (WGS) entry which is preliminary data.</text>
</comment>
<dbReference type="EMBL" id="JBBPBN010000010">
    <property type="protein sequence ID" value="KAK9031068.1"/>
    <property type="molecule type" value="Genomic_DNA"/>
</dbReference>
<evidence type="ECO:0000256" key="1">
    <source>
        <dbReference type="SAM" id="MobiDB-lite"/>
    </source>
</evidence>
<gene>
    <name evidence="2" type="ORF">V6N11_032461</name>
</gene>